<protein>
    <submittedName>
        <fullName evidence="2">Retrovirus-related Pol polyprotein from transposon RE1</fullName>
    </submittedName>
</protein>
<name>A0A438DXG6_VITVI</name>
<dbReference type="AlphaFoldDB" id="A0A438DXG6"/>
<gene>
    <name evidence="2" type="primary">RE1_354</name>
    <name evidence="2" type="ORF">CK203_086209</name>
</gene>
<comment type="caution">
    <text evidence="2">The sequence shown here is derived from an EMBL/GenBank/DDBJ whole genome shotgun (WGS) entry which is preliminary data.</text>
</comment>
<accession>A0A438DXG6</accession>
<dbReference type="SUPFAM" id="SSF56672">
    <property type="entry name" value="DNA/RNA polymerases"/>
    <property type="match status" value="1"/>
</dbReference>
<reference evidence="2 3" key="1">
    <citation type="journal article" date="2018" name="PLoS Genet.">
        <title>Population sequencing reveals clonal diversity and ancestral inbreeding in the grapevine cultivar Chardonnay.</title>
        <authorList>
            <person name="Roach M.J."/>
            <person name="Johnson D.L."/>
            <person name="Bohlmann J."/>
            <person name="van Vuuren H.J."/>
            <person name="Jones S.J."/>
            <person name="Pretorius I.S."/>
            <person name="Schmidt S.A."/>
            <person name="Borneman A.R."/>
        </authorList>
    </citation>
    <scope>NUCLEOTIDE SEQUENCE [LARGE SCALE GENOMIC DNA]</scope>
    <source>
        <strain evidence="3">cv. Chardonnay</strain>
        <tissue evidence="2">Leaf</tissue>
    </source>
</reference>
<proteinExistence type="predicted"/>
<dbReference type="PANTHER" id="PTHR11439">
    <property type="entry name" value="GAG-POL-RELATED RETROTRANSPOSON"/>
    <property type="match status" value="1"/>
</dbReference>
<dbReference type="InterPro" id="IPR013103">
    <property type="entry name" value="RVT_2"/>
</dbReference>
<dbReference type="EMBL" id="QGNW01001464">
    <property type="protein sequence ID" value="RVW40110.1"/>
    <property type="molecule type" value="Genomic_DNA"/>
</dbReference>
<dbReference type="InterPro" id="IPR043502">
    <property type="entry name" value="DNA/RNA_pol_sf"/>
</dbReference>
<organism evidence="2 3">
    <name type="scientific">Vitis vinifera</name>
    <name type="common">Grape</name>
    <dbReference type="NCBI Taxonomy" id="29760"/>
    <lineage>
        <taxon>Eukaryota</taxon>
        <taxon>Viridiplantae</taxon>
        <taxon>Streptophyta</taxon>
        <taxon>Embryophyta</taxon>
        <taxon>Tracheophyta</taxon>
        <taxon>Spermatophyta</taxon>
        <taxon>Magnoliopsida</taxon>
        <taxon>eudicotyledons</taxon>
        <taxon>Gunneridae</taxon>
        <taxon>Pentapetalae</taxon>
        <taxon>rosids</taxon>
        <taxon>Vitales</taxon>
        <taxon>Vitaceae</taxon>
        <taxon>Viteae</taxon>
        <taxon>Vitis</taxon>
    </lineage>
</organism>
<dbReference type="Pfam" id="PF07727">
    <property type="entry name" value="RVT_2"/>
    <property type="match status" value="1"/>
</dbReference>
<feature type="domain" description="Reverse transcriptase Ty1/copia-type" evidence="1">
    <location>
        <begin position="11"/>
        <end position="155"/>
    </location>
</feature>
<dbReference type="Proteomes" id="UP000288805">
    <property type="component" value="Unassembled WGS sequence"/>
</dbReference>
<dbReference type="CDD" id="cd09272">
    <property type="entry name" value="RNase_HI_RT_Ty1"/>
    <property type="match status" value="1"/>
</dbReference>
<sequence length="310" mass="35085">MNKEFDVLLTNGTWTLVPKPPHANLVGCKWVYKIKRKDDGGIERFKACLVAKGFHQHEGVDFGETFSPVVKPTAIRMVLSLAVSCGWHLRQIDIQNSFLHGVLQEDVYMTQPPGFIHPQLTHRVCKLQKSLSGLREAPRAWFSRLIDQLQALGFKGNIHAINKVISLLQDNFAIKDMGELSFFLGIEAIRIGGLQYLSFTRPDLAFVVFKVSKYTQNPMEPYWAAVKRILHYLKNTISHTLLIQPTTDLKLHTFSDADWASDCDDRRSVGAYCVYLGNNLISWGCKQQQIVARSSTEAEYKAFANVATEI</sequence>
<evidence type="ECO:0000259" key="1">
    <source>
        <dbReference type="Pfam" id="PF07727"/>
    </source>
</evidence>
<evidence type="ECO:0000313" key="3">
    <source>
        <dbReference type="Proteomes" id="UP000288805"/>
    </source>
</evidence>
<evidence type="ECO:0000313" key="2">
    <source>
        <dbReference type="EMBL" id="RVW40110.1"/>
    </source>
</evidence>
<dbReference type="PANTHER" id="PTHR11439:SF455">
    <property type="entry name" value="RLK (RECEPTOR-LIKE PROTEIN KINASE) 8, PUTATIVE-RELATED"/>
    <property type="match status" value="1"/>
</dbReference>